<protein>
    <submittedName>
        <fullName evidence="1">Expressed protein</fullName>
    </submittedName>
</protein>
<reference evidence="1" key="2">
    <citation type="submission" date="2015-11" db="EMBL/GenBank/DDBJ databases">
        <authorList>
            <person name="Zhang Y."/>
            <person name="Guo Z."/>
        </authorList>
    </citation>
    <scope>NUCLEOTIDE SEQUENCE</scope>
</reference>
<dbReference type="Proteomes" id="UP000017246">
    <property type="component" value="Unassembled WGS sequence"/>
</dbReference>
<dbReference type="OrthoDB" id="5959761at2759"/>
<accession>A0A068YD61</accession>
<evidence type="ECO:0000313" key="1">
    <source>
        <dbReference type="EMBL" id="CDS40274.1"/>
    </source>
</evidence>
<dbReference type="EMBL" id="LN902841">
    <property type="protein sequence ID" value="CDS40274.1"/>
    <property type="molecule type" value="Genomic_DNA"/>
</dbReference>
<keyword evidence="2" id="KW-1185">Reference proteome</keyword>
<organism evidence="1 2">
    <name type="scientific">Echinococcus multilocularis</name>
    <name type="common">Fox tapeworm</name>
    <dbReference type="NCBI Taxonomy" id="6211"/>
    <lineage>
        <taxon>Eukaryota</taxon>
        <taxon>Metazoa</taxon>
        <taxon>Spiralia</taxon>
        <taxon>Lophotrochozoa</taxon>
        <taxon>Platyhelminthes</taxon>
        <taxon>Cestoda</taxon>
        <taxon>Eucestoda</taxon>
        <taxon>Cyclophyllidea</taxon>
        <taxon>Taeniidae</taxon>
        <taxon>Echinococcus</taxon>
    </lineage>
</organism>
<name>A0A068YD61_ECHMU</name>
<dbReference type="AlphaFoldDB" id="A0A068YD61"/>
<reference evidence="1" key="1">
    <citation type="journal article" date="2013" name="Nature">
        <title>The genomes of four tapeworm species reveal adaptations to parasitism.</title>
        <authorList>
            <person name="Tsai I.J."/>
            <person name="Zarowiecki M."/>
            <person name="Holroyd N."/>
            <person name="Garciarrubio A."/>
            <person name="Sanchez-Flores A."/>
            <person name="Brooks K.L."/>
            <person name="Tracey A."/>
            <person name="Bobes R.J."/>
            <person name="Fragoso G."/>
            <person name="Sciutto E."/>
            <person name="Aslett M."/>
            <person name="Beasley H."/>
            <person name="Bennett H.M."/>
            <person name="Cai J."/>
            <person name="Camicia F."/>
            <person name="Clark R."/>
            <person name="Cucher M."/>
            <person name="De Silva N."/>
            <person name="Day T.A."/>
            <person name="Deplazes P."/>
            <person name="Estrada K."/>
            <person name="Fernandez C."/>
            <person name="Holland P.W."/>
            <person name="Hou J."/>
            <person name="Hu S."/>
            <person name="Huckvale T."/>
            <person name="Hung S.S."/>
            <person name="Kamenetzky L."/>
            <person name="Keane J.A."/>
            <person name="Kiss F."/>
            <person name="Koziol U."/>
            <person name="Lambert O."/>
            <person name="Liu K."/>
            <person name="Luo X."/>
            <person name="Luo Y."/>
            <person name="Macchiaroli N."/>
            <person name="Nichol S."/>
            <person name="Paps J."/>
            <person name="Parkinson J."/>
            <person name="Pouchkina-Stantcheva N."/>
            <person name="Riddiford N."/>
            <person name="Rosenzvit M."/>
            <person name="Salinas G."/>
            <person name="Wasmuth J.D."/>
            <person name="Zamanian M."/>
            <person name="Zheng Y."/>
            <person name="Cai X."/>
            <person name="Soberon X."/>
            <person name="Olson P.D."/>
            <person name="Laclette J.P."/>
            <person name="Brehm K."/>
            <person name="Berriman M."/>
            <person name="Garciarrubio A."/>
            <person name="Bobes R.J."/>
            <person name="Fragoso G."/>
            <person name="Sanchez-Flores A."/>
            <person name="Estrada K."/>
            <person name="Cevallos M.A."/>
            <person name="Morett E."/>
            <person name="Gonzalez V."/>
            <person name="Portillo T."/>
            <person name="Ochoa-Leyva A."/>
            <person name="Jose M.V."/>
            <person name="Sciutto E."/>
            <person name="Landa A."/>
            <person name="Jimenez L."/>
            <person name="Valdes V."/>
            <person name="Carrero J.C."/>
            <person name="Larralde C."/>
            <person name="Morales-Montor J."/>
            <person name="Limon-Lason J."/>
            <person name="Soberon X."/>
            <person name="Laclette J.P."/>
        </authorList>
    </citation>
    <scope>NUCLEOTIDE SEQUENCE [LARGE SCALE GENOMIC DNA]</scope>
</reference>
<gene>
    <name evidence="1" type="ORF">EmuJ_000784700</name>
</gene>
<evidence type="ECO:0000313" key="2">
    <source>
        <dbReference type="Proteomes" id="UP000017246"/>
    </source>
</evidence>
<proteinExistence type="predicted"/>
<sequence length="87" mass="10195">MKVSLMKDFNCSSIGYAGGEMFNLLNNLTDHCIQILENFTGSDRLYLNDLVWREPGYFVRRISFFLPLLVSNNRIAHRPELDMHFTH</sequence>